<dbReference type="InterPro" id="IPR045031">
    <property type="entry name" value="DHP_synth-like"/>
</dbReference>
<dbReference type="PROSITE" id="PS00792">
    <property type="entry name" value="DHPS_1"/>
    <property type="match status" value="1"/>
</dbReference>
<gene>
    <name evidence="14" type="primary">folP</name>
    <name evidence="14" type="ORF">DBV39_17965</name>
</gene>
<dbReference type="NCBIfam" id="TIGR01496">
    <property type="entry name" value="DHPS"/>
    <property type="match status" value="1"/>
</dbReference>
<proteinExistence type="inferred from homology"/>
<evidence type="ECO:0000313" key="15">
    <source>
        <dbReference type="Proteomes" id="UP000244571"/>
    </source>
</evidence>
<dbReference type="GO" id="GO:0005829">
    <property type="term" value="C:cytosol"/>
    <property type="evidence" value="ECO:0007669"/>
    <property type="project" value="TreeGrafter"/>
</dbReference>
<dbReference type="GO" id="GO:0046656">
    <property type="term" value="P:folic acid biosynthetic process"/>
    <property type="evidence" value="ECO:0007669"/>
    <property type="project" value="UniProtKB-KW"/>
</dbReference>
<evidence type="ECO:0000256" key="5">
    <source>
        <dbReference type="ARBA" id="ARBA00012458"/>
    </source>
</evidence>
<dbReference type="FunFam" id="3.20.20.20:FF:000006">
    <property type="entry name" value="Dihydropteroate synthase"/>
    <property type="match status" value="1"/>
</dbReference>
<accession>A0A2R4XNC7</accession>
<sequence length="283" mass="30459">MSRIVWRCGRFDLELDRVVVMGVLNVTPDSFSDGGQHGAVEAAIEHALNLIEQGADIIDIGGESTRPGAQPVSVEQELARVLPVVEALRDSNIPISVDTCKPAVMRAVLEAGADIINDISGFRQASAREIVAAHPRCGVCVMHMQGEPRTMQQSPHYDDVTRDVVRSLQDSARALESLGIASDRISLDPGFGFGKSVAHNYDLMRDLEQLVDLGYPVLIGVSRKSMIGAVTGRPVDQRLAGSLAAALAAVARGAQIIRVHDVQQTIDAIRVWEAIEKGIGETR</sequence>
<dbReference type="GO" id="GO:0046872">
    <property type="term" value="F:metal ion binding"/>
    <property type="evidence" value="ECO:0007669"/>
    <property type="project" value="UniProtKB-KW"/>
</dbReference>
<dbReference type="PROSITE" id="PS50972">
    <property type="entry name" value="PTERIN_BINDING"/>
    <property type="match status" value="1"/>
</dbReference>
<comment type="function">
    <text evidence="12">Catalyzes the condensation of para-aminobenzoate (pABA) with 6-hydroxymethyl-7,8-dihydropterin diphosphate (DHPt-PP) to form 7,8-dihydropteroate (H2Pte), the immediate precursor of folate derivatives.</text>
</comment>
<dbReference type="InterPro" id="IPR000489">
    <property type="entry name" value="Pterin-binding_dom"/>
</dbReference>
<dbReference type="RefSeq" id="WP_108622760.1">
    <property type="nucleotide sequence ID" value="NZ_CP028901.1"/>
</dbReference>
<dbReference type="GO" id="GO:0004156">
    <property type="term" value="F:dihydropteroate synthase activity"/>
    <property type="evidence" value="ECO:0007669"/>
    <property type="project" value="UniProtKB-EC"/>
</dbReference>
<dbReference type="PANTHER" id="PTHR20941:SF1">
    <property type="entry name" value="FOLIC ACID SYNTHESIS PROTEIN FOL1"/>
    <property type="match status" value="1"/>
</dbReference>
<keyword evidence="10 12" id="KW-0289">Folate biosynthesis</keyword>
<dbReference type="Gene3D" id="3.20.20.20">
    <property type="entry name" value="Dihydropteroate synthase-like"/>
    <property type="match status" value="1"/>
</dbReference>
<keyword evidence="8 12" id="KW-0479">Metal-binding</keyword>
<evidence type="ECO:0000259" key="13">
    <source>
        <dbReference type="PROSITE" id="PS50972"/>
    </source>
</evidence>
<evidence type="ECO:0000313" key="14">
    <source>
        <dbReference type="EMBL" id="AWB35310.1"/>
    </source>
</evidence>
<organism evidence="14 15">
    <name type="scientific">Orrella marina</name>
    <dbReference type="NCBI Taxonomy" id="2163011"/>
    <lineage>
        <taxon>Bacteria</taxon>
        <taxon>Pseudomonadati</taxon>
        <taxon>Pseudomonadota</taxon>
        <taxon>Betaproteobacteria</taxon>
        <taxon>Burkholderiales</taxon>
        <taxon>Alcaligenaceae</taxon>
        <taxon>Orrella</taxon>
    </lineage>
</organism>
<dbReference type="Pfam" id="PF00809">
    <property type="entry name" value="Pterin_bind"/>
    <property type="match status" value="1"/>
</dbReference>
<keyword evidence="15" id="KW-1185">Reference proteome</keyword>
<comment type="cofactor">
    <cofactor evidence="2 12">
        <name>Mg(2+)</name>
        <dbReference type="ChEBI" id="CHEBI:18420"/>
    </cofactor>
</comment>
<keyword evidence="9 12" id="KW-0460">Magnesium</keyword>
<evidence type="ECO:0000256" key="10">
    <source>
        <dbReference type="ARBA" id="ARBA00022909"/>
    </source>
</evidence>
<comment type="catalytic activity">
    <reaction evidence="1">
        <text>(7,8-dihydropterin-6-yl)methyl diphosphate + 4-aminobenzoate = 7,8-dihydropteroate + diphosphate</text>
        <dbReference type="Rhea" id="RHEA:19949"/>
        <dbReference type="ChEBI" id="CHEBI:17836"/>
        <dbReference type="ChEBI" id="CHEBI:17839"/>
        <dbReference type="ChEBI" id="CHEBI:33019"/>
        <dbReference type="ChEBI" id="CHEBI:72950"/>
        <dbReference type="EC" id="2.5.1.15"/>
    </reaction>
</comment>
<evidence type="ECO:0000256" key="9">
    <source>
        <dbReference type="ARBA" id="ARBA00022842"/>
    </source>
</evidence>
<dbReference type="PROSITE" id="PS00793">
    <property type="entry name" value="DHPS_2"/>
    <property type="match status" value="1"/>
</dbReference>
<dbReference type="AlphaFoldDB" id="A0A2R4XNC7"/>
<dbReference type="InterPro" id="IPR011005">
    <property type="entry name" value="Dihydropteroate_synth-like_sf"/>
</dbReference>
<comment type="similarity">
    <text evidence="4 12">Belongs to the DHPS family.</text>
</comment>
<evidence type="ECO:0000256" key="11">
    <source>
        <dbReference type="ARBA" id="ARBA00030193"/>
    </source>
</evidence>
<evidence type="ECO:0000256" key="8">
    <source>
        <dbReference type="ARBA" id="ARBA00022723"/>
    </source>
</evidence>
<keyword evidence="7 12" id="KW-0808">Transferase</keyword>
<feature type="domain" description="Pterin-binding" evidence="13">
    <location>
        <begin position="18"/>
        <end position="270"/>
    </location>
</feature>
<evidence type="ECO:0000256" key="3">
    <source>
        <dbReference type="ARBA" id="ARBA00004763"/>
    </source>
</evidence>
<evidence type="ECO:0000256" key="6">
    <source>
        <dbReference type="ARBA" id="ARBA00016919"/>
    </source>
</evidence>
<dbReference type="Proteomes" id="UP000244571">
    <property type="component" value="Chromosome"/>
</dbReference>
<evidence type="ECO:0000256" key="4">
    <source>
        <dbReference type="ARBA" id="ARBA00009503"/>
    </source>
</evidence>
<dbReference type="SUPFAM" id="SSF51717">
    <property type="entry name" value="Dihydropteroate synthetase-like"/>
    <property type="match status" value="1"/>
</dbReference>
<reference evidence="14 15" key="1">
    <citation type="submission" date="2018-04" db="EMBL/GenBank/DDBJ databases">
        <title>Bordetella sp. HZ20 isolated from seawater.</title>
        <authorList>
            <person name="Sun C."/>
        </authorList>
    </citation>
    <scope>NUCLEOTIDE SEQUENCE [LARGE SCALE GENOMIC DNA]</scope>
    <source>
        <strain evidence="14 15">HZ20</strain>
    </source>
</reference>
<dbReference type="CDD" id="cd00739">
    <property type="entry name" value="DHPS"/>
    <property type="match status" value="1"/>
</dbReference>
<dbReference type="InterPro" id="IPR006390">
    <property type="entry name" value="DHP_synth_dom"/>
</dbReference>
<comment type="pathway">
    <text evidence="3 12">Cofactor biosynthesis; tetrahydrofolate biosynthesis; 7,8-dihydrofolate from 2-amino-4-hydroxy-6-hydroxymethyl-7,8-dihydropteridine diphosphate and 4-aminobenzoate: step 1/2.</text>
</comment>
<protein>
    <recommendedName>
        <fullName evidence="6 12">Dihydropteroate synthase</fullName>
        <shortName evidence="12">DHPS</shortName>
        <ecNumber evidence="5 12">2.5.1.15</ecNumber>
    </recommendedName>
    <alternativeName>
        <fullName evidence="11 12">Dihydropteroate pyrophosphorylase</fullName>
    </alternativeName>
</protein>
<name>A0A2R4XNC7_9BURK</name>
<evidence type="ECO:0000256" key="1">
    <source>
        <dbReference type="ARBA" id="ARBA00000012"/>
    </source>
</evidence>
<dbReference type="PANTHER" id="PTHR20941">
    <property type="entry name" value="FOLATE SYNTHESIS PROTEINS"/>
    <property type="match status" value="1"/>
</dbReference>
<evidence type="ECO:0000256" key="12">
    <source>
        <dbReference type="RuleBase" id="RU361205"/>
    </source>
</evidence>
<dbReference type="EC" id="2.5.1.15" evidence="5 12"/>
<evidence type="ECO:0000256" key="2">
    <source>
        <dbReference type="ARBA" id="ARBA00001946"/>
    </source>
</evidence>
<dbReference type="GO" id="GO:0046654">
    <property type="term" value="P:tetrahydrofolate biosynthetic process"/>
    <property type="evidence" value="ECO:0007669"/>
    <property type="project" value="UniProtKB-UniPathway"/>
</dbReference>
<dbReference type="UniPathway" id="UPA00077">
    <property type="reaction ID" value="UER00156"/>
</dbReference>
<dbReference type="OrthoDB" id="9811744at2"/>
<evidence type="ECO:0000256" key="7">
    <source>
        <dbReference type="ARBA" id="ARBA00022679"/>
    </source>
</evidence>
<dbReference type="KEGG" id="boz:DBV39_17965"/>
<dbReference type="EMBL" id="CP028901">
    <property type="protein sequence ID" value="AWB35310.1"/>
    <property type="molecule type" value="Genomic_DNA"/>
</dbReference>